<proteinExistence type="predicted"/>
<dbReference type="RefSeq" id="WP_015723679.1">
    <property type="nucleotide sequence ID" value="NC_014972.1"/>
</dbReference>
<gene>
    <name evidence="2" type="ordered locus">Despr_0961</name>
</gene>
<dbReference type="EMBL" id="CP002364">
    <property type="protein sequence ID" value="ADW17135.1"/>
    <property type="molecule type" value="Genomic_DNA"/>
</dbReference>
<dbReference type="AlphaFoldDB" id="A0A7U3YKN9"/>
<dbReference type="PANTHER" id="PTHR43689">
    <property type="entry name" value="HYDROLASE"/>
    <property type="match status" value="1"/>
</dbReference>
<dbReference type="InterPro" id="IPR029058">
    <property type="entry name" value="AB_hydrolase_fold"/>
</dbReference>
<keyword evidence="2" id="KW-0378">Hydrolase</keyword>
<evidence type="ECO:0000313" key="2">
    <source>
        <dbReference type="EMBL" id="ADW17135.1"/>
    </source>
</evidence>
<keyword evidence="3" id="KW-1185">Reference proteome</keyword>
<evidence type="ECO:0000259" key="1">
    <source>
        <dbReference type="Pfam" id="PF12697"/>
    </source>
</evidence>
<dbReference type="Proteomes" id="UP000006365">
    <property type="component" value="Chromosome"/>
</dbReference>
<evidence type="ECO:0000313" key="3">
    <source>
        <dbReference type="Proteomes" id="UP000006365"/>
    </source>
</evidence>
<protein>
    <submittedName>
        <fullName evidence="2">Alpha/beta hydrolase fold protein</fullName>
    </submittedName>
</protein>
<dbReference type="KEGG" id="dpr:Despr_0961"/>
<dbReference type="Gene3D" id="3.40.50.1820">
    <property type="entry name" value="alpha/beta hydrolase"/>
    <property type="match status" value="1"/>
</dbReference>
<dbReference type="Pfam" id="PF12697">
    <property type="entry name" value="Abhydrolase_6"/>
    <property type="match status" value="1"/>
</dbReference>
<sequence>MPFLELDSQYRLHYQIIDGRSDRPWLLFLHEGLGSVDQWQDFPDQLCERTGCPGLLYDRLGYGQSSPLQRSRTIHYLHAYALQELPRVIEALIPGQPFLLIGHSDGGSISLIFGAERPSLLKGMITLSAHVFVEQVSLDGIQQAREAFTQGKLTSGLARYHGDKSETMFQAWAETWTSPWFRSWNIEYLLPAIEAPLLVLQGRDDQYGTRAQVDAIVDQSGGPATPLLLEGCAHAPHLEFPELALDLMSCFVNRVQTIG</sequence>
<reference evidence="2 3" key="1">
    <citation type="journal article" date="2011" name="Stand. Genomic Sci.">
        <title>Complete genome sequence of Desulfobulbus propionicus type strain (1pr3).</title>
        <authorList>
            <person name="Pagani I."/>
            <person name="Lapidus A."/>
            <person name="Nolan M."/>
            <person name="Lucas S."/>
            <person name="Hammon N."/>
            <person name="Deshpande S."/>
            <person name="Cheng J.F."/>
            <person name="Chertkov O."/>
            <person name="Davenport K."/>
            <person name="Tapia R."/>
            <person name="Han C."/>
            <person name="Goodwin L."/>
            <person name="Pitluck S."/>
            <person name="Liolios K."/>
            <person name="Mavromatis K."/>
            <person name="Ivanova N."/>
            <person name="Mikhailova N."/>
            <person name="Pati A."/>
            <person name="Chen A."/>
            <person name="Palaniappan K."/>
            <person name="Land M."/>
            <person name="Hauser L."/>
            <person name="Chang Y.J."/>
            <person name="Jeffries C.D."/>
            <person name="Detter J.C."/>
            <person name="Brambilla E."/>
            <person name="Kannan K.P."/>
            <person name="Djao O.D."/>
            <person name="Rohde M."/>
            <person name="Pukall R."/>
            <person name="Spring S."/>
            <person name="Goker M."/>
            <person name="Sikorski J."/>
            <person name="Woyke T."/>
            <person name="Bristow J."/>
            <person name="Eisen J.A."/>
            <person name="Markowitz V."/>
            <person name="Hugenholtz P."/>
            <person name="Kyrpides N.C."/>
            <person name="Klenk H.P."/>
        </authorList>
    </citation>
    <scope>NUCLEOTIDE SEQUENCE [LARGE SCALE GENOMIC DNA]</scope>
    <source>
        <strain evidence="3">ATCC 33891 / DSM 2032 / 1pr3</strain>
    </source>
</reference>
<dbReference type="SUPFAM" id="SSF53474">
    <property type="entry name" value="alpha/beta-Hydrolases"/>
    <property type="match status" value="1"/>
</dbReference>
<accession>A0A7U3YKN9</accession>
<dbReference type="PANTHER" id="PTHR43689:SF8">
    <property type="entry name" value="ALPHA_BETA-HYDROLASES SUPERFAMILY PROTEIN"/>
    <property type="match status" value="1"/>
</dbReference>
<dbReference type="InterPro" id="IPR000073">
    <property type="entry name" value="AB_hydrolase_1"/>
</dbReference>
<dbReference type="GO" id="GO:0016787">
    <property type="term" value="F:hydrolase activity"/>
    <property type="evidence" value="ECO:0007669"/>
    <property type="project" value="UniProtKB-KW"/>
</dbReference>
<feature type="domain" description="AB hydrolase-1" evidence="1">
    <location>
        <begin position="26"/>
        <end position="242"/>
    </location>
</feature>
<organism evidence="2 3">
    <name type="scientific">Desulfobulbus propionicus (strain ATCC 33891 / DSM 2032 / VKM B-1956 / 1pr3)</name>
    <dbReference type="NCBI Taxonomy" id="577650"/>
    <lineage>
        <taxon>Bacteria</taxon>
        <taxon>Pseudomonadati</taxon>
        <taxon>Thermodesulfobacteriota</taxon>
        <taxon>Desulfobulbia</taxon>
        <taxon>Desulfobulbales</taxon>
        <taxon>Desulfobulbaceae</taxon>
        <taxon>Desulfobulbus</taxon>
    </lineage>
</organism>
<name>A0A7U3YKN9_DESPD</name>